<evidence type="ECO:0000256" key="1">
    <source>
        <dbReference type="SAM" id="SignalP"/>
    </source>
</evidence>
<evidence type="ECO:0000259" key="2">
    <source>
        <dbReference type="Pfam" id="PF00144"/>
    </source>
</evidence>
<reference evidence="3 4" key="1">
    <citation type="submission" date="2017-05" db="EMBL/GenBank/DDBJ databases">
        <title>Full genome sequence of Pseudorhodoplanes sinuspersici.</title>
        <authorList>
            <person name="Dastgheib S.M.M."/>
            <person name="Shavandi M."/>
            <person name="Tirandaz H."/>
        </authorList>
    </citation>
    <scope>NUCLEOTIDE SEQUENCE [LARGE SCALE GENOMIC DNA]</scope>
    <source>
        <strain evidence="3 4">RIPI110</strain>
    </source>
</reference>
<keyword evidence="1" id="KW-0732">Signal</keyword>
<feature type="domain" description="Beta-lactamase-related" evidence="2">
    <location>
        <begin position="54"/>
        <end position="409"/>
    </location>
</feature>
<name>A0A1W6ZP95_9HYPH</name>
<feature type="signal peptide" evidence="1">
    <location>
        <begin position="1"/>
        <end position="22"/>
    </location>
</feature>
<dbReference type="SUPFAM" id="SSF56601">
    <property type="entry name" value="beta-lactamase/transpeptidase-like"/>
    <property type="match status" value="1"/>
</dbReference>
<evidence type="ECO:0000313" key="4">
    <source>
        <dbReference type="Proteomes" id="UP000194137"/>
    </source>
</evidence>
<dbReference type="InterPro" id="IPR001466">
    <property type="entry name" value="Beta-lactam-related"/>
</dbReference>
<dbReference type="Proteomes" id="UP000194137">
    <property type="component" value="Chromosome"/>
</dbReference>
<dbReference type="EMBL" id="CP021112">
    <property type="protein sequence ID" value="ARP99085.1"/>
    <property type="molecule type" value="Genomic_DNA"/>
</dbReference>
<dbReference type="PANTHER" id="PTHR43283:SF3">
    <property type="entry name" value="BETA-LACTAMASE FAMILY PROTEIN (AFU_ORTHOLOGUE AFUA_5G07500)"/>
    <property type="match status" value="1"/>
</dbReference>
<keyword evidence="4" id="KW-1185">Reference proteome</keyword>
<dbReference type="Gene3D" id="3.40.710.10">
    <property type="entry name" value="DD-peptidase/beta-lactamase superfamily"/>
    <property type="match status" value="1"/>
</dbReference>
<proteinExistence type="predicted"/>
<organism evidence="3 4">
    <name type="scientific">Pseudorhodoplanes sinuspersici</name>
    <dbReference type="NCBI Taxonomy" id="1235591"/>
    <lineage>
        <taxon>Bacteria</taxon>
        <taxon>Pseudomonadati</taxon>
        <taxon>Pseudomonadota</taxon>
        <taxon>Alphaproteobacteria</taxon>
        <taxon>Hyphomicrobiales</taxon>
        <taxon>Pseudorhodoplanes</taxon>
    </lineage>
</organism>
<accession>A0A1W6ZP95</accession>
<dbReference type="KEGG" id="psin:CAK95_08305"/>
<dbReference type="Pfam" id="PF00144">
    <property type="entry name" value="Beta-lactamase"/>
    <property type="match status" value="1"/>
</dbReference>
<feature type="chain" id="PRO_5012777660" description="Beta-lactamase-related domain-containing protein" evidence="1">
    <location>
        <begin position="23"/>
        <end position="427"/>
    </location>
</feature>
<protein>
    <recommendedName>
        <fullName evidence="2">Beta-lactamase-related domain-containing protein</fullName>
    </recommendedName>
</protein>
<dbReference type="InterPro" id="IPR012338">
    <property type="entry name" value="Beta-lactam/transpept-like"/>
</dbReference>
<dbReference type="InterPro" id="IPR050789">
    <property type="entry name" value="Diverse_Enzym_Activities"/>
</dbReference>
<dbReference type="PANTHER" id="PTHR43283">
    <property type="entry name" value="BETA-LACTAMASE-RELATED"/>
    <property type="match status" value="1"/>
</dbReference>
<gene>
    <name evidence="3" type="ORF">CAK95_08305</name>
</gene>
<evidence type="ECO:0000313" key="3">
    <source>
        <dbReference type="EMBL" id="ARP99085.1"/>
    </source>
</evidence>
<dbReference type="AlphaFoldDB" id="A0A1W6ZP95"/>
<sequence>MFRGVNIRACMAGLLSALFVFIAPVAAESPVPPTSIPDSTPLGVSRERIARIDEALSAQLAKKLWPGSVTLIARGGEIVHFSAHGALDGKGDRPMQKDSIFRIFSMTKPIVSVATMMLVERGALKLDDAIEIYLPELKTLKAFNGGAEPAALQRSVTVQDLLRHSSGLTYSFAGARAKDIADAYAQNDIETFSQDLSPDEVLKRIAAIPLAFQPGTTFEYGVSTDILGILLERVTGKRLDVLIGEMVLSPLKMSDTGFTVPEAKKARLADAFDSDPMKARLWRWARVENDPAARMRLGGAGMVSTAEDYFKFAQMLLNGGELNGMRLLSAKTVEYMLADHIVGMAGTPAAISGPGYRFGLGFAVRTQLGMAVTPGSVGDANWSGIGGTAFTIDPKEKIVGVIMVQAPTNRVHARNLFKNLIYSTVVK</sequence>
<dbReference type="STRING" id="1235591.CAK95_08305"/>